<proteinExistence type="predicted"/>
<dbReference type="PANTHER" id="PTHR43393">
    <property type="entry name" value="CYTOKININ RIBOSIDE 5'-MONOPHOSPHATE PHOSPHORIBOHYDROLASE"/>
    <property type="match status" value="1"/>
</dbReference>
<evidence type="ECO:0008006" key="3">
    <source>
        <dbReference type="Google" id="ProtNLM"/>
    </source>
</evidence>
<dbReference type="Pfam" id="PF18306">
    <property type="entry name" value="LDcluster4"/>
    <property type="match status" value="1"/>
</dbReference>
<dbReference type="GO" id="GO:0005829">
    <property type="term" value="C:cytosol"/>
    <property type="evidence" value="ECO:0007669"/>
    <property type="project" value="TreeGrafter"/>
</dbReference>
<dbReference type="Proteomes" id="UP000190027">
    <property type="component" value="Unassembled WGS sequence"/>
</dbReference>
<dbReference type="InterPro" id="IPR052341">
    <property type="entry name" value="LOG_family_nucleotidases"/>
</dbReference>
<dbReference type="PANTHER" id="PTHR43393:SF3">
    <property type="entry name" value="LYSINE DECARBOXYLASE-LIKE PROTEIN"/>
    <property type="match status" value="1"/>
</dbReference>
<dbReference type="SUPFAM" id="SSF102405">
    <property type="entry name" value="MCP/YpsA-like"/>
    <property type="match status" value="1"/>
</dbReference>
<dbReference type="Gene3D" id="3.40.50.450">
    <property type="match status" value="1"/>
</dbReference>
<name>A0A1T4WN60_9BACT</name>
<dbReference type="InterPro" id="IPR005268">
    <property type="entry name" value="CHP00725"/>
</dbReference>
<dbReference type="AlphaFoldDB" id="A0A1T4WN60"/>
<organism evidence="1 2">
    <name type="scientific">Paucidesulfovibrio gracilis DSM 16080</name>
    <dbReference type="NCBI Taxonomy" id="1121449"/>
    <lineage>
        <taxon>Bacteria</taxon>
        <taxon>Pseudomonadati</taxon>
        <taxon>Thermodesulfobacteriota</taxon>
        <taxon>Desulfovibrionia</taxon>
        <taxon>Desulfovibrionales</taxon>
        <taxon>Desulfovibrionaceae</taxon>
        <taxon>Paucidesulfovibrio</taxon>
    </lineage>
</organism>
<dbReference type="NCBIfam" id="TIGR00725">
    <property type="entry name" value="TIGR00725 family protein"/>
    <property type="match status" value="1"/>
</dbReference>
<reference evidence="1 2" key="1">
    <citation type="submission" date="2017-02" db="EMBL/GenBank/DDBJ databases">
        <authorList>
            <person name="Peterson S.W."/>
        </authorList>
    </citation>
    <scope>NUCLEOTIDE SEQUENCE [LARGE SCALE GENOMIC DNA]</scope>
    <source>
        <strain evidence="1 2">DSM 16080</strain>
    </source>
</reference>
<sequence>MPRMEQRLRTVAVIGAGQCGHQTSLLAESLGRLLAETGFSVVCGGLSGVMEAACKGARSAGGLTIGILPGTDRATANAYVDIPIATGLGQMRNSLVVRNGFAVVAVEGGNGTLSEVGLALKAEIPVVAIGRWSELPGVLPARDASEAVTLIRKMAPFSA</sequence>
<gene>
    <name evidence="1" type="ORF">SAMN02745704_01194</name>
</gene>
<accession>A0A1T4WN60</accession>
<evidence type="ECO:0000313" key="2">
    <source>
        <dbReference type="Proteomes" id="UP000190027"/>
    </source>
</evidence>
<protein>
    <recommendedName>
        <fullName evidence="3">TIGR00725 family protein</fullName>
    </recommendedName>
</protein>
<keyword evidence="2" id="KW-1185">Reference proteome</keyword>
<dbReference type="STRING" id="1121449.SAMN02745704_01194"/>
<evidence type="ECO:0000313" key="1">
    <source>
        <dbReference type="EMBL" id="SKA78764.1"/>
    </source>
</evidence>
<dbReference type="InterPro" id="IPR041164">
    <property type="entry name" value="LDcluster4"/>
</dbReference>
<dbReference type="EMBL" id="FUYC01000003">
    <property type="protein sequence ID" value="SKA78764.1"/>
    <property type="molecule type" value="Genomic_DNA"/>
</dbReference>
<dbReference type="RefSeq" id="WP_327083008.1">
    <property type="nucleotide sequence ID" value="NZ_FUYC01000003.1"/>
</dbReference>